<dbReference type="EMBL" id="JBBJCI010000251">
    <property type="protein sequence ID" value="KAK7237417.1"/>
    <property type="molecule type" value="Genomic_DNA"/>
</dbReference>
<feature type="domain" description="C2" evidence="4">
    <location>
        <begin position="796"/>
        <end position="918"/>
    </location>
</feature>
<dbReference type="CDD" id="cd00030">
    <property type="entry name" value="C2"/>
    <property type="match status" value="5"/>
</dbReference>
<dbReference type="SMART" id="SM00239">
    <property type="entry name" value="C2"/>
    <property type="match status" value="6"/>
</dbReference>
<protein>
    <recommendedName>
        <fullName evidence="4">C2 domain-containing protein</fullName>
    </recommendedName>
</protein>
<evidence type="ECO:0000256" key="1">
    <source>
        <dbReference type="ARBA" id="ARBA00022723"/>
    </source>
</evidence>
<dbReference type="PANTHER" id="PTHR45911">
    <property type="entry name" value="C2 DOMAIN-CONTAINING PROTEIN"/>
    <property type="match status" value="1"/>
</dbReference>
<organism evidence="5 6">
    <name type="scientific">Aureococcus anophagefferens</name>
    <name type="common">Harmful bloom alga</name>
    <dbReference type="NCBI Taxonomy" id="44056"/>
    <lineage>
        <taxon>Eukaryota</taxon>
        <taxon>Sar</taxon>
        <taxon>Stramenopiles</taxon>
        <taxon>Ochrophyta</taxon>
        <taxon>Pelagophyceae</taxon>
        <taxon>Pelagomonadales</taxon>
        <taxon>Pelagomonadaceae</taxon>
        <taxon>Aureococcus</taxon>
    </lineage>
</organism>
<proteinExistence type="predicted"/>
<feature type="compositionally biased region" description="Pro residues" evidence="3">
    <location>
        <begin position="1"/>
        <end position="17"/>
    </location>
</feature>
<name>A0ABR1FSI8_AURAN</name>
<dbReference type="InterPro" id="IPR035892">
    <property type="entry name" value="C2_domain_sf"/>
</dbReference>
<dbReference type="InterPro" id="IPR000008">
    <property type="entry name" value="C2_dom"/>
</dbReference>
<dbReference type="Proteomes" id="UP001363151">
    <property type="component" value="Unassembled WGS sequence"/>
</dbReference>
<feature type="domain" description="C2" evidence="4">
    <location>
        <begin position="18"/>
        <end position="142"/>
    </location>
</feature>
<evidence type="ECO:0000313" key="6">
    <source>
        <dbReference type="Proteomes" id="UP001363151"/>
    </source>
</evidence>
<dbReference type="Gene3D" id="2.60.40.150">
    <property type="entry name" value="C2 domain"/>
    <property type="match status" value="6"/>
</dbReference>
<reference evidence="5 6" key="1">
    <citation type="submission" date="2024-03" db="EMBL/GenBank/DDBJ databases">
        <title>Aureococcus anophagefferens CCMP1851 and Kratosvirus quantuckense: Draft genome of a second virus-susceptible host strain in the model system.</title>
        <authorList>
            <person name="Chase E."/>
            <person name="Truchon A.R."/>
            <person name="Schepens W."/>
            <person name="Wilhelm S.W."/>
        </authorList>
    </citation>
    <scope>NUCLEOTIDE SEQUENCE [LARGE SCALE GENOMIC DNA]</scope>
    <source>
        <strain evidence="5 6">CCMP1851</strain>
    </source>
</reference>
<dbReference type="Pfam" id="PF00168">
    <property type="entry name" value="C2"/>
    <property type="match status" value="6"/>
</dbReference>
<dbReference type="PROSITE" id="PS50004">
    <property type="entry name" value="C2"/>
    <property type="match status" value="6"/>
</dbReference>
<evidence type="ECO:0000259" key="4">
    <source>
        <dbReference type="PROSITE" id="PS50004"/>
    </source>
</evidence>
<gene>
    <name evidence="5" type="ORF">SO694_000950133</name>
</gene>
<feature type="region of interest" description="Disordered" evidence="3">
    <location>
        <begin position="1"/>
        <end position="20"/>
    </location>
</feature>
<feature type="domain" description="C2" evidence="4">
    <location>
        <begin position="644"/>
        <end position="767"/>
    </location>
</feature>
<feature type="domain" description="C2" evidence="4">
    <location>
        <begin position="175"/>
        <end position="297"/>
    </location>
</feature>
<accession>A0ABR1FSI8</accession>
<sequence>MVRGVGPPPTPPPPNQVEPPAVMLKPEPEADLVHPPTVLHVFLIRASDLPMMDYNWMTRKGSSDPVVSLKIDSQDKVCKSKVQSRTVNPVWNEHFALPSDDGSDALVLTIDDYDMLSANDFMGTVKIPVGSLAHREFRKETFPVTDAKGELKKKGTWGTVELCLRWVYDADFAFPIPAELAAPEPPELAAKEANAVRIFLIRGRNLPIADKNLLSSGGSSDPMVTFASGKQTLESTVVKKSLSPTWEETFELRADDVDDAVAAVVDDWDLMSGNDFMGKFWIELKPLAARTLVRRWYALRPEGAARKAGASAVAGKQARAAAEDASLGKVELACRWLHLKQFDLPPPDFMVADERYPDEKPNALHVFLIRGKNLPVMDKNVIGGGGSSDPLVTVSIEDERKTSKVKKKNLEPIWSEHFEFPVEDLSDSLKVVCDDWDLLSGNDFMGQLDVPIRLFADRELHRQWWFLCNEHGREHTDLGKLEFAFRLYHNPAYVFPTPVRFLQKDVLSRPANVLLVHVVRGKGLPIMDPNMMSKGGSSDPFVKLAFSGFSEKTAVKKQTLAPIFEETFAFPAEMDDEVLELEVCDHDVVTADDFMGRLSIPLKHHKERTLLRGWFALADKDGRPASLGRLELCVRWVYDVDYDHAVPEHMAADEDPALRKKPANCVLVFLVAAKNLPVMDKNLLSKGGSSDPLATLVLEGEQVRSTTKKKTLCPLWKEHFQLAAHALDEVLHVTVDDWDAASGNDFMGTFSIPVDDLEGREVHRRWYDLEDEKRMKARGRVEVACRFVYRDEYAVELPKDFVAPEKSTYERPNLLKVFLIRARGLPALDSHPFALPSSDPTVYLKIQFEETHESTTKWKSLAPTWCETFTFPIEDLSFPLDVTAVDKDDDDDEDLMGSATVDLKPLRDRKVELALRWVHEPKLVAPLPDAFVTLDPKLLKKELNALRILVIRAKTHADAPNDLEVRLNMPRAGRPAYDAEHVTDRSHRTPTTKFTSWWKEFLIPIDEEMKKRDALTCVVRSGSGVIVGTVNVPWDEVRGRSASRAWHLLHSHSKNPEPQELELAALGVHDRALESEKEFRLHSRRIKKETDERRGYKMTDTVQLVPVGDGLERFFLRIKFLPGIYGQLKDSYCCMSKALLLKDRRGEWAVFDCPTQVDFRRTFPKNLRDFIQTCFESGYELEGEGNVTKRLSSAIYNRDDITLYLDAPGELYDFFEEQLFDFFAR</sequence>
<dbReference type="SUPFAM" id="SSF49562">
    <property type="entry name" value="C2 domain (Calcium/lipid-binding domain, CaLB)"/>
    <property type="match status" value="6"/>
</dbReference>
<evidence type="ECO:0000313" key="5">
    <source>
        <dbReference type="EMBL" id="KAK7237417.1"/>
    </source>
</evidence>
<evidence type="ECO:0000256" key="3">
    <source>
        <dbReference type="SAM" id="MobiDB-lite"/>
    </source>
</evidence>
<feature type="domain" description="C2" evidence="4">
    <location>
        <begin position="345"/>
        <end position="465"/>
    </location>
</feature>
<evidence type="ECO:0000256" key="2">
    <source>
        <dbReference type="ARBA" id="ARBA00022837"/>
    </source>
</evidence>
<keyword evidence="1" id="KW-0479">Metal-binding</keyword>
<keyword evidence="6" id="KW-1185">Reference proteome</keyword>
<comment type="caution">
    <text evidence="5">The sequence shown here is derived from an EMBL/GenBank/DDBJ whole genome shotgun (WGS) entry which is preliminary data.</text>
</comment>
<feature type="domain" description="C2" evidence="4">
    <location>
        <begin position="495"/>
        <end position="615"/>
    </location>
</feature>
<keyword evidence="2" id="KW-0106">Calcium</keyword>